<proteinExistence type="predicted"/>
<dbReference type="AlphaFoldDB" id="A0A923NJH4"/>
<dbReference type="Proteomes" id="UP000650485">
    <property type="component" value="Unassembled WGS sequence"/>
</dbReference>
<feature type="transmembrane region" description="Helical" evidence="1">
    <location>
        <begin position="121"/>
        <end position="141"/>
    </location>
</feature>
<comment type="caution">
    <text evidence="2">The sequence shown here is derived from an EMBL/GenBank/DDBJ whole genome shotgun (WGS) entry which is preliminary data.</text>
</comment>
<evidence type="ECO:0000313" key="3">
    <source>
        <dbReference type="Proteomes" id="UP000650485"/>
    </source>
</evidence>
<evidence type="ECO:0000256" key="1">
    <source>
        <dbReference type="SAM" id="Phobius"/>
    </source>
</evidence>
<organism evidence="2 3">
    <name type="scientific">Weissella confusa</name>
    <name type="common">Lactobacillus confusus</name>
    <dbReference type="NCBI Taxonomy" id="1583"/>
    <lineage>
        <taxon>Bacteria</taxon>
        <taxon>Bacillati</taxon>
        <taxon>Bacillota</taxon>
        <taxon>Bacilli</taxon>
        <taxon>Lactobacillales</taxon>
        <taxon>Lactobacillaceae</taxon>
        <taxon>Weissella</taxon>
    </lineage>
</organism>
<feature type="transmembrane region" description="Helical" evidence="1">
    <location>
        <begin position="79"/>
        <end position="100"/>
    </location>
</feature>
<sequence length="142" mass="15685">MDFYKGEFEMGSTLTNVGTFFVIVGMLLSGLLMVTSFSESRANGGWKTVGGARRRVLSQLPLFLIFIAEFLKLTVGPGLFAVIADVAIIIFGLIEIGALLTQKVEREYQNDVQVVRTLEKLKAGYIIFTFTVVMVFLTISMS</sequence>
<accession>A0A923NJH4</accession>
<protein>
    <submittedName>
        <fullName evidence="2">Uncharacterized protein</fullName>
    </submittedName>
</protein>
<keyword evidence="1" id="KW-0812">Transmembrane</keyword>
<feature type="transmembrane region" description="Helical" evidence="1">
    <location>
        <begin position="17"/>
        <end position="35"/>
    </location>
</feature>
<evidence type="ECO:0000313" key="2">
    <source>
        <dbReference type="EMBL" id="MBC6499858.1"/>
    </source>
</evidence>
<reference evidence="2" key="1">
    <citation type="submission" date="2020-08" db="EMBL/GenBank/DDBJ databases">
        <title>Complete genome sequence of Weissella confusa strain FS54 provides insights into metabolic potential.</title>
        <authorList>
            <person name="Fhoula I."/>
            <person name="Najjari A."/>
            <person name="Lekired A."/>
            <person name="Bessrour-Aouam N."/>
            <person name="Jaballah S."/>
            <person name="Klibi N."/>
            <person name="Ouzari H.-I."/>
        </authorList>
    </citation>
    <scope>NUCLEOTIDE SEQUENCE</scope>
    <source>
        <strain evidence="2">FS54</strain>
    </source>
</reference>
<dbReference type="EMBL" id="JACSZT010000024">
    <property type="protein sequence ID" value="MBC6499858.1"/>
    <property type="molecule type" value="Genomic_DNA"/>
</dbReference>
<keyword evidence="1" id="KW-1133">Transmembrane helix</keyword>
<keyword evidence="1" id="KW-0472">Membrane</keyword>
<name>A0A923NJH4_WEICO</name>
<gene>
    <name evidence="2" type="ORF">H7R52_19145</name>
</gene>